<dbReference type="NCBIfam" id="NF008637">
    <property type="entry name" value="PRK11627.1"/>
    <property type="match status" value="1"/>
</dbReference>
<comment type="caution">
    <text evidence="1">The sequence shown here is derived from an EMBL/GenBank/DDBJ whole genome shotgun (WGS) entry which is preliminary data.</text>
</comment>
<dbReference type="Pfam" id="PF03923">
    <property type="entry name" value="Lipoprotein_16"/>
    <property type="match status" value="1"/>
</dbReference>
<protein>
    <submittedName>
        <fullName evidence="1">Putative lipoprotein</fullName>
    </submittedName>
</protein>
<gene>
    <name evidence="1" type="primary">yajG</name>
    <name evidence="1" type="ORF">XBP1_2170073</name>
</gene>
<dbReference type="Proteomes" id="UP000028511">
    <property type="component" value="Unassembled WGS sequence"/>
</dbReference>
<evidence type="ECO:0000313" key="1">
    <source>
        <dbReference type="EMBL" id="CDG96608.1"/>
    </source>
</evidence>
<proteinExistence type="predicted"/>
<organism evidence="1 2">
    <name type="scientific">Xenorhabdus bovienii str. puntauvense</name>
    <dbReference type="NCBI Taxonomy" id="1398201"/>
    <lineage>
        <taxon>Bacteria</taxon>
        <taxon>Pseudomonadati</taxon>
        <taxon>Pseudomonadota</taxon>
        <taxon>Gammaproteobacteria</taxon>
        <taxon>Enterobacterales</taxon>
        <taxon>Morganellaceae</taxon>
        <taxon>Xenorhabdus</taxon>
    </lineage>
</organism>
<reference evidence="1" key="1">
    <citation type="submission" date="2013-07" db="EMBL/GenBank/DDBJ databases">
        <title>Sub-species coevolution in mutualistic symbiosis.</title>
        <authorList>
            <person name="Murfin K."/>
            <person name="Klassen J."/>
            <person name="Lee M."/>
            <person name="Forst S."/>
            <person name="Stock P."/>
            <person name="Goodrich-Blair H."/>
        </authorList>
    </citation>
    <scope>NUCLEOTIDE SEQUENCE [LARGE SCALE GENOMIC DNA]</scope>
    <source>
        <strain evidence="1">Puntauvense</strain>
    </source>
</reference>
<dbReference type="AlphaFoldDB" id="A0A077NE08"/>
<keyword evidence="1" id="KW-0449">Lipoprotein</keyword>
<sequence length="218" mass="23701">MIATVYTTCINISGIRILNEKTYMLKKIFTSLLALFFLAGLSGCANSGNTLAIQPKITLPPVDPTMKAITISISGVDHRQSQALAQVNRDARLVTLTPSRDLRFLLQEALEKQMVARGYMIGSPANANLQVVVNQLYANVKEGSLRHDISTKAEVSIIVYAQDGSQQIKNYRTSYNVQGPLSATNAKIADAVNTVLSDVIADMAQDSSVSTFIKQNVH</sequence>
<accession>A0A077NE08</accession>
<evidence type="ECO:0000313" key="2">
    <source>
        <dbReference type="Proteomes" id="UP000028511"/>
    </source>
</evidence>
<dbReference type="EMBL" id="CBSW010000132">
    <property type="protein sequence ID" value="CDG96608.1"/>
    <property type="molecule type" value="Genomic_DNA"/>
</dbReference>
<dbReference type="InterPro" id="IPR005619">
    <property type="entry name" value="Uncharacterised_YajG"/>
</dbReference>
<dbReference type="HOGENOM" id="CLU_098976_0_0_6"/>
<name>A0A077NE08_XENBV</name>